<feature type="domain" description="HTH cro/C1-type" evidence="1">
    <location>
        <begin position="8"/>
        <end position="61"/>
    </location>
</feature>
<reference evidence="2 5" key="2">
    <citation type="submission" date="2018-10" db="EMBL/GenBank/DDBJ databases">
        <title>Genome seuquencing of Lactobacillus species.</title>
        <authorList>
            <person name="Baek C."/>
            <person name="Yi H."/>
        </authorList>
    </citation>
    <scope>NUCLEOTIDE SEQUENCE [LARGE SCALE GENOMIC DNA]</scope>
    <source>
        <strain evidence="2 5">DSM 10667</strain>
    </source>
</reference>
<evidence type="ECO:0000313" key="3">
    <source>
        <dbReference type="EMBL" id="GBF02831.1"/>
    </source>
</evidence>
<dbReference type="Pfam" id="PF01381">
    <property type="entry name" value="HTH_3"/>
    <property type="match status" value="1"/>
</dbReference>
<proteinExistence type="predicted"/>
<dbReference type="InterPro" id="IPR011990">
    <property type="entry name" value="TPR-like_helical_dom_sf"/>
</dbReference>
<dbReference type="InterPro" id="IPR010982">
    <property type="entry name" value="Lambda_DNA-bd_dom_sf"/>
</dbReference>
<dbReference type="CDD" id="cd00093">
    <property type="entry name" value="HTH_XRE"/>
    <property type="match status" value="1"/>
</dbReference>
<reference evidence="3 4" key="1">
    <citation type="submission" date="2017-04" db="EMBL/GenBank/DDBJ databases">
        <title>In vitro and in silico characterization of Lactobacillus paraplantarum D2-1, a starter culture for soymilk fermentation.</title>
        <authorList>
            <person name="Endo A."/>
            <person name="Sasaki F."/>
            <person name="Maeno S."/>
            <person name="Kanesaki Y."/>
            <person name="Kubota E."/>
            <person name="Torres G.A."/>
            <person name="Tomita S."/>
            <person name="Nakagawa J."/>
        </authorList>
    </citation>
    <scope>NUCLEOTIDE SEQUENCE [LARGE SCALE GENOMIC DNA]</scope>
    <source>
        <strain evidence="3 4">D2-1</strain>
    </source>
</reference>
<dbReference type="InterPro" id="IPR001387">
    <property type="entry name" value="Cro/C1-type_HTH"/>
</dbReference>
<evidence type="ECO:0000313" key="4">
    <source>
        <dbReference type="Proteomes" id="UP000236162"/>
    </source>
</evidence>
<dbReference type="PANTHER" id="PTHR37038">
    <property type="entry name" value="TRANSCRIPTIONAL REGULATOR-RELATED"/>
    <property type="match status" value="1"/>
</dbReference>
<organism evidence="2 5">
    <name type="scientific">Lactiplantibacillus paraplantarum</name>
    <dbReference type="NCBI Taxonomy" id="60520"/>
    <lineage>
        <taxon>Bacteria</taxon>
        <taxon>Bacillati</taxon>
        <taxon>Bacillota</taxon>
        <taxon>Bacilli</taxon>
        <taxon>Lactobacillales</taxon>
        <taxon>Lactobacillaceae</taxon>
        <taxon>Lactiplantibacillus</taxon>
    </lineage>
</organism>
<dbReference type="Gene3D" id="1.25.40.10">
    <property type="entry name" value="Tetratricopeptide repeat domain"/>
    <property type="match status" value="1"/>
</dbReference>
<accession>A0A098R244</accession>
<dbReference type="Proteomes" id="UP000277896">
    <property type="component" value="Chromosome"/>
</dbReference>
<keyword evidence="4" id="KW-1185">Reference proteome</keyword>
<dbReference type="SUPFAM" id="SSF48452">
    <property type="entry name" value="TPR-like"/>
    <property type="match status" value="1"/>
</dbReference>
<dbReference type="KEGG" id="lpx:ASU28_10135"/>
<gene>
    <name evidence="2" type="ORF">LP667_10300</name>
    <name evidence="3" type="ORF">LPPLD21_02383</name>
</gene>
<evidence type="ECO:0000313" key="2">
    <source>
        <dbReference type="EMBL" id="AYJ39166.1"/>
    </source>
</evidence>
<dbReference type="RefSeq" id="WP_033609643.1">
    <property type="nucleotide sequence ID" value="NZ_AVAI01000156.1"/>
</dbReference>
<dbReference type="PROSITE" id="PS50943">
    <property type="entry name" value="HTH_CROC1"/>
    <property type="match status" value="1"/>
</dbReference>
<dbReference type="SMART" id="SM00530">
    <property type="entry name" value="HTH_XRE"/>
    <property type="match status" value="1"/>
</dbReference>
<dbReference type="InterPro" id="IPR053163">
    <property type="entry name" value="HTH-type_regulator_Rgg"/>
</dbReference>
<dbReference type="PANTHER" id="PTHR37038:SF14">
    <property type="entry name" value="TRANSCRIPTIONAL ACTIVATOR"/>
    <property type="match status" value="1"/>
</dbReference>
<evidence type="ECO:0000259" key="1">
    <source>
        <dbReference type="PROSITE" id="PS50943"/>
    </source>
</evidence>
<dbReference type="Proteomes" id="UP000236162">
    <property type="component" value="Unassembled WGS sequence"/>
</dbReference>
<dbReference type="SUPFAM" id="SSF47413">
    <property type="entry name" value="lambda repressor-like DNA-binding domains"/>
    <property type="match status" value="1"/>
</dbReference>
<dbReference type="eggNOG" id="COG1476">
    <property type="taxonomic scope" value="Bacteria"/>
</dbReference>
<sequence>MRILGEKVRQFRKRKGMSQKELADGICTQATISLIEKKSKIPSMKIMMKICNRLGIRLSEVIIENDDQLYRTFKKIDLLIRHMQLEEAQDVFQHIRPKQLRSNTDKKQYYYYEGYLQLVLNDNADEAIFNFGMLLNQFVKSSHDMFAILATLGTGLAYERKQAYDKAEIFVKQAVATLHTMDAQAMPMGDDDYLQNEILIYASAAQLYAKINFPEEALELIDLALKKAQESQSLYLLDRLYAQKAANEVVLNNIQSAHDHYYVAYALSLVTHNSSLTEKITKEMAEYHIAPLQVANEA</sequence>
<dbReference type="AlphaFoldDB" id="A0A098R244"/>
<dbReference type="GO" id="GO:0003677">
    <property type="term" value="F:DNA binding"/>
    <property type="evidence" value="ECO:0007669"/>
    <property type="project" value="InterPro"/>
</dbReference>
<protein>
    <submittedName>
        <fullName evidence="2 3">Transcriptional regulator</fullName>
    </submittedName>
</protein>
<evidence type="ECO:0000313" key="5">
    <source>
        <dbReference type="Proteomes" id="UP000277896"/>
    </source>
</evidence>
<dbReference type="EMBL" id="CP032744">
    <property type="protein sequence ID" value="AYJ39166.1"/>
    <property type="molecule type" value="Genomic_DNA"/>
</dbReference>
<dbReference type="EMBL" id="BDOR01000016">
    <property type="protein sequence ID" value="GBF02831.1"/>
    <property type="molecule type" value="Genomic_DNA"/>
</dbReference>
<dbReference type="GeneID" id="79807827"/>
<name>A0A098R244_9LACO</name>